<dbReference type="Gene3D" id="3.90.70.10">
    <property type="entry name" value="Cysteine proteinases"/>
    <property type="match status" value="1"/>
</dbReference>
<accession>A0A8R1UCA6</accession>
<dbReference type="EnsemblMetazoa" id="PPA15759.1">
    <property type="protein sequence ID" value="PPA15759.1"/>
    <property type="gene ID" value="WBGene00105313"/>
</dbReference>
<feature type="domain" description="Rhodanese" evidence="5">
    <location>
        <begin position="252"/>
        <end position="273"/>
    </location>
</feature>
<name>A0A8R1UCA6_PRIPA</name>
<evidence type="ECO:0000259" key="5">
    <source>
        <dbReference type="PROSITE" id="PS50206"/>
    </source>
</evidence>
<dbReference type="EC" id="3.4.19.12" evidence="3"/>
<dbReference type="PROSITE" id="PS00972">
    <property type="entry name" value="USP_1"/>
    <property type="match status" value="1"/>
</dbReference>
<dbReference type="PANTHER" id="PTHR21646">
    <property type="entry name" value="UBIQUITIN CARBOXYL-TERMINAL HYDROLASE"/>
    <property type="match status" value="1"/>
</dbReference>
<dbReference type="GO" id="GO:0016579">
    <property type="term" value="P:protein deubiquitination"/>
    <property type="evidence" value="ECO:0007669"/>
    <property type="project" value="InterPro"/>
</dbReference>
<dbReference type="AlphaFoldDB" id="A0A8R1UCA6"/>
<feature type="compositionally biased region" description="Low complexity" evidence="4">
    <location>
        <begin position="370"/>
        <end position="387"/>
    </location>
</feature>
<evidence type="ECO:0000259" key="6">
    <source>
        <dbReference type="PROSITE" id="PS50235"/>
    </source>
</evidence>
<proteinExistence type="inferred from homology"/>
<keyword evidence="8" id="KW-1185">Reference proteome</keyword>
<gene>
    <name evidence="7" type="primary">WBGene00105313</name>
</gene>
<evidence type="ECO:0000313" key="8">
    <source>
        <dbReference type="Proteomes" id="UP000005239"/>
    </source>
</evidence>
<dbReference type="GO" id="GO:0006508">
    <property type="term" value="P:proteolysis"/>
    <property type="evidence" value="ECO:0007669"/>
    <property type="project" value="UniProtKB-KW"/>
</dbReference>
<evidence type="ECO:0000256" key="2">
    <source>
        <dbReference type="ARBA" id="ARBA00009085"/>
    </source>
</evidence>
<reference evidence="8" key="1">
    <citation type="journal article" date="2008" name="Nat. Genet.">
        <title>The Pristionchus pacificus genome provides a unique perspective on nematode lifestyle and parasitism.</title>
        <authorList>
            <person name="Dieterich C."/>
            <person name="Clifton S.W."/>
            <person name="Schuster L.N."/>
            <person name="Chinwalla A."/>
            <person name="Delehaunty K."/>
            <person name="Dinkelacker I."/>
            <person name="Fulton L."/>
            <person name="Fulton R."/>
            <person name="Godfrey J."/>
            <person name="Minx P."/>
            <person name="Mitreva M."/>
            <person name="Roeseler W."/>
            <person name="Tian H."/>
            <person name="Witte H."/>
            <person name="Yang S.P."/>
            <person name="Wilson R.K."/>
            <person name="Sommer R.J."/>
        </authorList>
    </citation>
    <scope>NUCLEOTIDE SEQUENCE [LARGE SCALE GENOMIC DNA]</scope>
    <source>
        <strain evidence="8">PS312</strain>
    </source>
</reference>
<feature type="compositionally biased region" description="Pro residues" evidence="4">
    <location>
        <begin position="405"/>
        <end position="415"/>
    </location>
</feature>
<dbReference type="Proteomes" id="UP000005239">
    <property type="component" value="Unassembled WGS sequence"/>
</dbReference>
<keyword evidence="3" id="KW-0788">Thiol protease</keyword>
<dbReference type="PROSITE" id="PS50235">
    <property type="entry name" value="USP_3"/>
    <property type="match status" value="1"/>
</dbReference>
<dbReference type="InterPro" id="IPR036873">
    <property type="entry name" value="Rhodanese-like_dom_sf"/>
</dbReference>
<dbReference type="InterPro" id="IPR001394">
    <property type="entry name" value="Peptidase_C19_UCH"/>
</dbReference>
<dbReference type="Gene3D" id="3.40.250.10">
    <property type="entry name" value="Rhodanese-like domain"/>
    <property type="match status" value="1"/>
</dbReference>
<dbReference type="FunFam" id="3.40.250.10:FF:000159">
    <property type="entry name" value="Lon-8"/>
    <property type="match status" value="1"/>
</dbReference>
<dbReference type="Gene3D" id="1.20.58.80">
    <property type="entry name" value="Phosphotransferase system, lactose/cellobiose-type IIA subunit"/>
    <property type="match status" value="1"/>
</dbReference>
<feature type="compositionally biased region" description="Pro residues" evidence="4">
    <location>
        <begin position="322"/>
        <end position="340"/>
    </location>
</feature>
<evidence type="ECO:0000313" key="7">
    <source>
        <dbReference type="EnsemblMetazoa" id="PPA15759.1"/>
    </source>
</evidence>
<feature type="compositionally biased region" description="Low complexity" evidence="4">
    <location>
        <begin position="341"/>
        <end position="357"/>
    </location>
</feature>
<keyword evidence="3" id="KW-0833">Ubl conjugation pathway</keyword>
<evidence type="ECO:0000256" key="3">
    <source>
        <dbReference type="RuleBase" id="RU366025"/>
    </source>
</evidence>
<dbReference type="SUPFAM" id="SSF52821">
    <property type="entry name" value="Rhodanese/Cell cycle control phosphatase"/>
    <property type="match status" value="1"/>
</dbReference>
<dbReference type="InterPro" id="IPR018200">
    <property type="entry name" value="USP_CS"/>
</dbReference>
<dbReference type="Pfam" id="PF00443">
    <property type="entry name" value="UCH"/>
    <property type="match status" value="1"/>
</dbReference>
<protein>
    <recommendedName>
        <fullName evidence="3">Ubiquitin carboxyl-terminal hydrolase</fullName>
        <ecNumber evidence="3">3.4.19.12</ecNumber>
    </recommendedName>
</protein>
<comment type="catalytic activity">
    <reaction evidence="1 3">
        <text>Thiol-dependent hydrolysis of ester, thioester, amide, peptide and isopeptide bonds formed by the C-terminal Gly of ubiquitin (a 76-residue protein attached to proteins as an intracellular targeting signal).</text>
        <dbReference type="EC" id="3.4.19.12"/>
    </reaction>
</comment>
<feature type="region of interest" description="Disordered" evidence="4">
    <location>
        <begin position="303"/>
        <end position="459"/>
    </location>
</feature>
<dbReference type="SUPFAM" id="SSF54001">
    <property type="entry name" value="Cysteine proteinases"/>
    <property type="match status" value="1"/>
</dbReference>
<evidence type="ECO:0000256" key="4">
    <source>
        <dbReference type="SAM" id="MobiDB-lite"/>
    </source>
</evidence>
<evidence type="ECO:0000256" key="1">
    <source>
        <dbReference type="ARBA" id="ARBA00000707"/>
    </source>
</evidence>
<dbReference type="InterPro" id="IPR050185">
    <property type="entry name" value="Ub_carboxyl-term_hydrolase"/>
</dbReference>
<feature type="compositionally biased region" description="Polar residues" evidence="4">
    <location>
        <begin position="424"/>
        <end position="440"/>
    </location>
</feature>
<feature type="domain" description="USP" evidence="6">
    <location>
        <begin position="489"/>
        <end position="822"/>
    </location>
</feature>
<dbReference type="InterPro" id="IPR001763">
    <property type="entry name" value="Rhodanese-like_dom"/>
</dbReference>
<dbReference type="CDD" id="cd02674">
    <property type="entry name" value="Peptidase_C19R"/>
    <property type="match status" value="1"/>
</dbReference>
<reference evidence="7" key="2">
    <citation type="submission" date="2022-06" db="UniProtKB">
        <authorList>
            <consortium name="EnsemblMetazoa"/>
        </authorList>
    </citation>
    <scope>IDENTIFICATION</scope>
    <source>
        <strain evidence="7">PS312</strain>
    </source>
</reference>
<dbReference type="PROSITE" id="PS50206">
    <property type="entry name" value="RHODANESE_3"/>
    <property type="match status" value="1"/>
</dbReference>
<dbReference type="PANTHER" id="PTHR21646:SF91">
    <property type="entry name" value="USP DOMAIN-CONTAINING PROTEIN"/>
    <property type="match status" value="1"/>
</dbReference>
<dbReference type="PROSITE" id="PS00973">
    <property type="entry name" value="USP_2"/>
    <property type="match status" value="1"/>
</dbReference>
<dbReference type="GO" id="GO:0004843">
    <property type="term" value="F:cysteine-type deubiquitinase activity"/>
    <property type="evidence" value="ECO:0007669"/>
    <property type="project" value="UniProtKB-UniRule"/>
</dbReference>
<organism evidence="7 8">
    <name type="scientific">Pristionchus pacificus</name>
    <name type="common">Parasitic nematode worm</name>
    <dbReference type="NCBI Taxonomy" id="54126"/>
    <lineage>
        <taxon>Eukaryota</taxon>
        <taxon>Metazoa</taxon>
        <taxon>Ecdysozoa</taxon>
        <taxon>Nematoda</taxon>
        <taxon>Chromadorea</taxon>
        <taxon>Rhabditida</taxon>
        <taxon>Rhabditina</taxon>
        <taxon>Diplogasteromorpha</taxon>
        <taxon>Diplogasteroidea</taxon>
        <taxon>Neodiplogasteridae</taxon>
        <taxon>Pristionchus</taxon>
    </lineage>
</organism>
<comment type="similarity">
    <text evidence="2 3">Belongs to the peptidase C19 family.</text>
</comment>
<dbReference type="InterPro" id="IPR038765">
    <property type="entry name" value="Papain-like_cys_pep_sf"/>
</dbReference>
<keyword evidence="3" id="KW-0645">Protease</keyword>
<dbReference type="InterPro" id="IPR028889">
    <property type="entry name" value="USP"/>
</dbReference>
<keyword evidence="3" id="KW-0378">Hydrolase</keyword>
<sequence>MPEWRRPTTESFEAFKKARDVNPVLIENAAKRSPMEVLKSMTQMESNAKECLAKFDLENGLIYYWRATNIGIEFLKRTKLKKGDNIYNRISVIVTFCLGESEKLSPVLENLYVKSAVSKDEKGVATAVHLLKIREKDYELISPRTIVQSLAKSQDLKYLLIDIRESSGEQVRYEPNESALTILNFPKSIFPKGMTLNNMLKILPSQDKHKLHRISEYNVVIVMGRETDEDRESLTAIITAFGVYNSGLKLQKDVCIMEGGFNAWKKLYPPYVSGVTRKQTYVDSDDLTELILNFRKKSSISDQPLYPDISSPSKSPIESVTPPSPTPPPLRDSPPPPIPSIPSTTSTSSVPIVPSISDAKRYPSNGGGIPSEPSLPHSSSSSRISSIVYPTTVLPPASDNQNIPRPSPIPTPRIPNIPGRELKPQSQMGRASAGGSTYSLIPSIDRSDKPSARQAMSPHNRNGLVELYKIVISNTSNASSRGGTRSGFTGLHNNGNTCFMNATLQALFHTTIARKLFTQENFPDECNVSNKMGTNGVMVAAISALFDLMWSGQFQALRITRFISLFSSEVNSTLADGRQHDAHEFQTFLLDSLHEDTNFGQRKGFEQNYKGGSMILAEGADFERKNKGFANSPIQAIFYLQTVSELQCQTCGETSATFEESSCLSLELPSSSSTLLSNSLNNHFSQVTLSGGECWNCPKCRGARPTKRSTAIWRLPPILVIHLKRFSYQGGGYVKNQIDVNFPLNGLDLRNHFHPSSPHRPSTVPYQLYSVTNHTGTLSSGHYTSITNIDGSWVKCDDECLSNYDPRNISPSGSYILFYKNSN</sequence>